<dbReference type="InterPro" id="IPR052520">
    <property type="entry name" value="ATL_DNA_repair"/>
</dbReference>
<dbReference type="EMBL" id="JAWDKC010000022">
    <property type="protein sequence ID" value="MDV0445776.1"/>
    <property type="molecule type" value="Genomic_DNA"/>
</dbReference>
<reference evidence="3 4" key="1">
    <citation type="submission" date="2023-06" db="EMBL/GenBank/DDBJ databases">
        <title>Genome sequence of Methanimicrococcus sp. At1.</title>
        <authorList>
            <person name="Protasov E."/>
            <person name="Platt K."/>
            <person name="Poehlein A."/>
            <person name="Daniel R."/>
            <person name="Brune A."/>
        </authorList>
    </citation>
    <scope>NUCLEOTIDE SEQUENCE [LARGE SCALE GENOMIC DNA]</scope>
    <source>
        <strain evidence="3 4">At1</strain>
    </source>
</reference>
<name>A0ABU3VRJ6_9EURY</name>
<feature type="domain" description="Methylated-DNA-[protein]-cysteine S-methyltransferase DNA binding" evidence="2">
    <location>
        <begin position="12"/>
        <end position="89"/>
    </location>
</feature>
<evidence type="ECO:0000256" key="1">
    <source>
        <dbReference type="ARBA" id="ARBA00022763"/>
    </source>
</evidence>
<keyword evidence="1" id="KW-0227">DNA damage</keyword>
<comment type="caution">
    <text evidence="3">The sequence shown here is derived from an EMBL/GenBank/DDBJ whole genome shotgun (WGS) entry which is preliminary data.</text>
</comment>
<evidence type="ECO:0000313" key="4">
    <source>
        <dbReference type="Proteomes" id="UP001272052"/>
    </source>
</evidence>
<dbReference type="CDD" id="cd06445">
    <property type="entry name" value="ATase"/>
    <property type="match status" value="1"/>
</dbReference>
<accession>A0ABU3VRJ6</accession>
<proteinExistence type="predicted"/>
<dbReference type="Gene3D" id="1.10.10.10">
    <property type="entry name" value="Winged helix-like DNA-binding domain superfamily/Winged helix DNA-binding domain"/>
    <property type="match status" value="1"/>
</dbReference>
<dbReference type="InterPro" id="IPR014048">
    <property type="entry name" value="MethylDNA_cys_MeTrfase_DNA-bd"/>
</dbReference>
<dbReference type="Pfam" id="PF01035">
    <property type="entry name" value="DNA_binding_1"/>
    <property type="match status" value="1"/>
</dbReference>
<evidence type="ECO:0000313" key="3">
    <source>
        <dbReference type="EMBL" id="MDV0445776.1"/>
    </source>
</evidence>
<sequence length="109" mass="11994">MAEKKKDFQDKYQEVYVIVSNIPSGKVATYGQIAMMIGGLTARQVGYAMRTAPAGLPAHRVVNSLGKLSPEYVFGSQELQKMALEKEGITFTAAGNIQMKKHLWKLSSD</sequence>
<protein>
    <submittedName>
        <fullName evidence="3">DNA base-flipping protein</fullName>
    </submittedName>
</protein>
<gene>
    <name evidence="3" type="ORF">MmiAt1_13720</name>
</gene>
<dbReference type="Proteomes" id="UP001272052">
    <property type="component" value="Unassembled WGS sequence"/>
</dbReference>
<dbReference type="PANTHER" id="PTHR42942">
    <property type="entry name" value="6-O-METHYLGUANINE DNA METHYLTRANSFERASE"/>
    <property type="match status" value="1"/>
</dbReference>
<organism evidence="3 4">
    <name type="scientific">Methanimicrococcus hacksteinii</name>
    <dbReference type="NCBI Taxonomy" id="3028293"/>
    <lineage>
        <taxon>Archaea</taxon>
        <taxon>Methanobacteriati</taxon>
        <taxon>Methanobacteriota</taxon>
        <taxon>Stenosarchaea group</taxon>
        <taxon>Methanomicrobia</taxon>
        <taxon>Methanosarcinales</taxon>
        <taxon>Methanosarcinaceae</taxon>
        <taxon>Methanimicrococcus</taxon>
    </lineage>
</organism>
<keyword evidence="4" id="KW-1185">Reference proteome</keyword>
<dbReference type="PANTHER" id="PTHR42942:SF1">
    <property type="entry name" value="ALKYLTRANSFERASE-LIKE PROTEIN 1"/>
    <property type="match status" value="1"/>
</dbReference>
<evidence type="ECO:0000259" key="2">
    <source>
        <dbReference type="Pfam" id="PF01035"/>
    </source>
</evidence>
<dbReference type="InterPro" id="IPR036217">
    <property type="entry name" value="MethylDNA_cys_MeTrfase_DNAb"/>
</dbReference>
<dbReference type="RefSeq" id="WP_318786202.1">
    <property type="nucleotide sequence ID" value="NZ_JAWDKC010000022.1"/>
</dbReference>
<dbReference type="SUPFAM" id="SSF46767">
    <property type="entry name" value="Methylated DNA-protein cysteine methyltransferase, C-terminal domain"/>
    <property type="match status" value="1"/>
</dbReference>
<dbReference type="InterPro" id="IPR036388">
    <property type="entry name" value="WH-like_DNA-bd_sf"/>
</dbReference>